<evidence type="ECO:0000313" key="2">
    <source>
        <dbReference type="Proteomes" id="UP000567795"/>
    </source>
</evidence>
<dbReference type="Proteomes" id="UP000567795">
    <property type="component" value="Unassembled WGS sequence"/>
</dbReference>
<organism evidence="1 2">
    <name type="scientific">Allostreptomyces psammosilenae</name>
    <dbReference type="NCBI Taxonomy" id="1892865"/>
    <lineage>
        <taxon>Bacteria</taxon>
        <taxon>Bacillati</taxon>
        <taxon>Actinomycetota</taxon>
        <taxon>Actinomycetes</taxon>
        <taxon>Kitasatosporales</taxon>
        <taxon>Streptomycetaceae</taxon>
        <taxon>Allostreptomyces</taxon>
    </lineage>
</organism>
<dbReference type="PANTHER" id="PTHR31460">
    <property type="match status" value="1"/>
</dbReference>
<comment type="caution">
    <text evidence="1">The sequence shown here is derived from an EMBL/GenBank/DDBJ whole genome shotgun (WGS) entry which is preliminary data.</text>
</comment>
<dbReference type="InterPro" id="IPR006311">
    <property type="entry name" value="TAT_signal"/>
</dbReference>
<reference evidence="1 2" key="1">
    <citation type="submission" date="2020-07" db="EMBL/GenBank/DDBJ databases">
        <title>Sequencing the genomes of 1000 actinobacteria strains.</title>
        <authorList>
            <person name="Klenk H.-P."/>
        </authorList>
    </citation>
    <scope>NUCLEOTIDE SEQUENCE [LARGE SCALE GENOMIC DNA]</scope>
    <source>
        <strain evidence="1 2">DSM 42178</strain>
    </source>
</reference>
<dbReference type="InterPro" id="IPR053224">
    <property type="entry name" value="Sensory_adhesion_molecule"/>
</dbReference>
<dbReference type="Gene3D" id="2.120.10.30">
    <property type="entry name" value="TolB, C-terminal domain"/>
    <property type="match status" value="1"/>
</dbReference>
<sequence length="364" mass="38148">MIPGPTLRRPVATHPPLARPSLSRRRLLGFAAATAVSAAVSVSGGVGGLLAGPRRAFADTTTLPGVLNVSAPGLYPEGVAWDPSRETFLVGSGAQGSVSVVDLERLTVTTLVPPIGRVATQGLAVDGTRGRVLAAYNNWGPRLGDPSRAAMSGLGVFDLASGETLHLVDISAGGRGETCANDVTVDEAGYAYVTDSAADRLIRVDPDGRVTHTITAPGFETEEMGLNGVVVHPEGFLLVGRYEGARLFRVADPAASDTPAVTEVPVDPPLTTIDGMALRADGSLIVVSNDMATDGEPGHRDAVTILRSDDSWASAHVAEQRDWPEQDPSTVAVTPYGEYVLSGRIREIFEPSDQPPTDFVLRAW</sequence>
<dbReference type="PROSITE" id="PS51318">
    <property type="entry name" value="TAT"/>
    <property type="match status" value="1"/>
</dbReference>
<gene>
    <name evidence="1" type="ORF">FHU37_004699</name>
</gene>
<keyword evidence="2" id="KW-1185">Reference proteome</keyword>
<name>A0A853A2I3_9ACTN</name>
<dbReference type="InterPro" id="IPR011042">
    <property type="entry name" value="6-blade_b-propeller_TolB-like"/>
</dbReference>
<evidence type="ECO:0000313" key="1">
    <source>
        <dbReference type="EMBL" id="NYI07670.1"/>
    </source>
</evidence>
<dbReference type="RefSeq" id="WP_179816638.1">
    <property type="nucleotide sequence ID" value="NZ_JACBZD010000002.1"/>
</dbReference>
<dbReference type="EMBL" id="JACBZD010000002">
    <property type="protein sequence ID" value="NYI07670.1"/>
    <property type="molecule type" value="Genomic_DNA"/>
</dbReference>
<accession>A0A853A2I3</accession>
<protein>
    <submittedName>
        <fullName evidence="1">Sugar lactone lactonase YvrE</fullName>
    </submittedName>
</protein>
<dbReference type="PANTHER" id="PTHR31460:SF3">
    <property type="entry name" value="MESOCENTIN"/>
    <property type="match status" value="1"/>
</dbReference>
<proteinExistence type="predicted"/>
<dbReference type="AlphaFoldDB" id="A0A853A2I3"/>
<dbReference type="SUPFAM" id="SSF63829">
    <property type="entry name" value="Calcium-dependent phosphotriesterase"/>
    <property type="match status" value="1"/>
</dbReference>